<dbReference type="OrthoDB" id="3208058at2"/>
<dbReference type="InterPro" id="IPR016181">
    <property type="entry name" value="Acyl_CoA_acyltransferase"/>
</dbReference>
<comment type="caution">
    <text evidence="6">The sequence shown here is derived from an EMBL/GenBank/DDBJ whole genome shotgun (WGS) entry which is preliminary data.</text>
</comment>
<dbReference type="EC" id="2.3.1.189" evidence="4"/>
<dbReference type="InterPro" id="IPR000182">
    <property type="entry name" value="GNAT_dom"/>
</dbReference>
<keyword evidence="7" id="KW-1185">Reference proteome</keyword>
<dbReference type="HAMAP" id="MF_01698">
    <property type="entry name" value="MshD"/>
    <property type="match status" value="1"/>
</dbReference>
<feature type="binding site" evidence="4">
    <location>
        <position position="212"/>
    </location>
    <ligand>
        <name>1D-myo-inositol 2-(L-cysteinylamino)-2-deoxy-alpha-D-glucopyranoside</name>
        <dbReference type="ChEBI" id="CHEBI:58887"/>
    </ligand>
</feature>
<evidence type="ECO:0000313" key="7">
    <source>
        <dbReference type="Proteomes" id="UP000317638"/>
    </source>
</evidence>
<dbReference type="InterPro" id="IPR050832">
    <property type="entry name" value="Bact_Acetyltransf"/>
</dbReference>
<organism evidence="6 7">
    <name type="scientific">Tessaracoccus rhinocerotis</name>
    <dbReference type="NCBI Taxonomy" id="1689449"/>
    <lineage>
        <taxon>Bacteria</taxon>
        <taxon>Bacillati</taxon>
        <taxon>Actinomycetota</taxon>
        <taxon>Actinomycetes</taxon>
        <taxon>Propionibacteriales</taxon>
        <taxon>Propionibacteriaceae</taxon>
        <taxon>Tessaracoccus</taxon>
    </lineage>
</organism>
<comment type="subunit">
    <text evidence="4">Monomer.</text>
</comment>
<feature type="binding site" evidence="4">
    <location>
        <position position="173"/>
    </location>
    <ligand>
        <name>1D-myo-inositol 2-(L-cysteinylamino)-2-deoxy-alpha-D-glucopyranoside</name>
        <dbReference type="ChEBI" id="CHEBI:58887"/>
    </ligand>
</feature>
<evidence type="ECO:0000256" key="2">
    <source>
        <dbReference type="ARBA" id="ARBA00022737"/>
    </source>
</evidence>
<dbReference type="CDD" id="cd04301">
    <property type="entry name" value="NAT_SF"/>
    <property type="match status" value="2"/>
</dbReference>
<evidence type="ECO:0000256" key="4">
    <source>
        <dbReference type="HAMAP-Rule" id="MF_01698"/>
    </source>
</evidence>
<dbReference type="RefSeq" id="WP_143937497.1">
    <property type="nucleotide sequence ID" value="NZ_VKKG01000002.1"/>
</dbReference>
<dbReference type="InterPro" id="IPR017813">
    <property type="entry name" value="Mycothiol_AcTrfase"/>
</dbReference>
<dbReference type="NCBIfam" id="TIGR03448">
    <property type="entry name" value="mycothiol_MshD"/>
    <property type="match status" value="1"/>
</dbReference>
<dbReference type="EMBL" id="VKKG01000002">
    <property type="protein sequence ID" value="TRY18602.1"/>
    <property type="molecule type" value="Genomic_DNA"/>
</dbReference>
<dbReference type="GO" id="GO:0010125">
    <property type="term" value="P:mycothiol biosynthetic process"/>
    <property type="evidence" value="ECO:0007669"/>
    <property type="project" value="UniProtKB-UniRule"/>
</dbReference>
<dbReference type="PROSITE" id="PS51186">
    <property type="entry name" value="GNAT"/>
    <property type="match status" value="2"/>
</dbReference>
<dbReference type="Proteomes" id="UP000317638">
    <property type="component" value="Unassembled WGS sequence"/>
</dbReference>
<sequence length="289" mass="30890">MTRTGLSRVQQPEAADREAILALADEAAAVDGTSPLNESAALIVAGERPGDFHLSHEDGLLTGFTVADPRERTVVAAVRPSHRRRGIGSRLLAAALEAHPGHSVWAFGTLPAAAALAEHLGLAPVRGLLKLGRRLGDEAVGPVPEGYTIRPFAGEDAAAVVAVNAAAFAHHPEQGKLTLDEFRALTLQDWFSADGLFVAHHGPEVAGFHWTKRHDAETGEVYVLAVHPEHDGQGLGRVLLETGLAHLAEIGCTQVVLYVEEDQERVVRLYNSANFNQVNLDTSYARKDG</sequence>
<feature type="domain" description="N-acetyltransferase" evidence="5">
    <location>
        <begin position="7"/>
        <end position="150"/>
    </location>
</feature>
<keyword evidence="3 4" id="KW-0012">Acyltransferase</keyword>
<dbReference type="Gene3D" id="3.40.630.30">
    <property type="match status" value="1"/>
</dbReference>
<comment type="function">
    <text evidence="4">Catalyzes the transfer of acetyl from acetyl-CoA to desacetylmycothiol (Cys-GlcN-Ins) to form mycothiol.</text>
</comment>
<feature type="binding site" evidence="4">
    <location>
        <position position="258"/>
    </location>
    <ligand>
        <name>1D-myo-inositol 2-(L-cysteinylamino)-2-deoxy-alpha-D-glucopyranoside</name>
        <dbReference type="ChEBI" id="CHEBI:58887"/>
    </ligand>
</feature>
<comment type="catalytic activity">
    <reaction evidence="4">
        <text>1D-myo-inositol 2-(L-cysteinylamino)-2-deoxy-alpha-D-glucopyranoside + acetyl-CoA = mycothiol + CoA + H(+)</text>
        <dbReference type="Rhea" id="RHEA:26172"/>
        <dbReference type="ChEBI" id="CHEBI:15378"/>
        <dbReference type="ChEBI" id="CHEBI:16768"/>
        <dbReference type="ChEBI" id="CHEBI:57287"/>
        <dbReference type="ChEBI" id="CHEBI:57288"/>
        <dbReference type="ChEBI" id="CHEBI:58887"/>
        <dbReference type="EC" id="2.3.1.189"/>
    </reaction>
</comment>
<comment type="similarity">
    <text evidence="4">Belongs to the acetyltransferase family. MshD subfamily.</text>
</comment>
<dbReference type="SUPFAM" id="SSF55729">
    <property type="entry name" value="Acyl-CoA N-acyltransferases (Nat)"/>
    <property type="match status" value="1"/>
</dbReference>
<feature type="binding site" evidence="4">
    <location>
        <position position="220"/>
    </location>
    <ligand>
        <name>1D-myo-inositol 2-(L-cysteinylamino)-2-deoxy-alpha-D-glucopyranoside</name>
        <dbReference type="ChEBI" id="CHEBI:58887"/>
    </ligand>
</feature>
<evidence type="ECO:0000256" key="3">
    <source>
        <dbReference type="ARBA" id="ARBA00023315"/>
    </source>
</evidence>
<dbReference type="Pfam" id="PF13508">
    <property type="entry name" value="Acetyltransf_7"/>
    <property type="match status" value="1"/>
</dbReference>
<reference evidence="6 7" key="1">
    <citation type="submission" date="2019-07" db="EMBL/GenBank/DDBJ databases">
        <authorList>
            <person name="Zhou L.-Y."/>
        </authorList>
    </citation>
    <scope>NUCLEOTIDE SEQUENCE [LARGE SCALE GENOMIC DNA]</scope>
    <source>
        <strain evidence="6 7">YIM 101269</strain>
    </source>
</reference>
<keyword evidence="2 4" id="KW-0677">Repeat</keyword>
<feature type="binding site" evidence="4">
    <location>
        <position position="38"/>
    </location>
    <ligand>
        <name>1D-myo-inositol 2-(L-cysteinylamino)-2-deoxy-alpha-D-glucopyranoside</name>
        <dbReference type="ChEBI" id="CHEBI:58887"/>
    </ligand>
</feature>
<proteinExistence type="inferred from homology"/>
<feature type="binding site" evidence="4">
    <location>
        <begin position="76"/>
        <end position="78"/>
    </location>
    <ligand>
        <name>acetyl-CoA</name>
        <dbReference type="ChEBI" id="CHEBI:57288"/>
        <label>1</label>
    </ligand>
</feature>
<comment type="caution">
    <text evidence="4">Lacks conserved residue(s) required for the propagation of feature annotation.</text>
</comment>
<dbReference type="AlphaFoldDB" id="A0A553K1M4"/>
<feature type="binding site" evidence="4">
    <location>
        <begin position="84"/>
        <end position="89"/>
    </location>
    <ligand>
        <name>acetyl-CoA</name>
        <dbReference type="ChEBI" id="CHEBI:57288"/>
        <label>1</label>
    </ligand>
</feature>
<gene>
    <name evidence="4 6" type="primary">mshD</name>
    <name evidence="6" type="ORF">FOJ82_05625</name>
</gene>
<dbReference type="PIRSF" id="PIRSF021524">
    <property type="entry name" value="MSH_acetyltransferase"/>
    <property type="match status" value="1"/>
</dbReference>
<accession>A0A553K1M4</accession>
<protein>
    <recommendedName>
        <fullName evidence="4">Mycothiol acetyltransferase</fullName>
        <shortName evidence="4">MSH acetyltransferase</shortName>
        <ecNumber evidence="4">2.3.1.189</ecNumber>
    </recommendedName>
    <alternativeName>
        <fullName evidence="4">Mycothiol synthase</fullName>
    </alternativeName>
</protein>
<dbReference type="Pfam" id="PF00583">
    <property type="entry name" value="Acetyltransf_1"/>
    <property type="match status" value="1"/>
</dbReference>
<keyword evidence="1 4" id="KW-0808">Transferase</keyword>
<feature type="binding site" evidence="4">
    <location>
        <begin position="231"/>
        <end position="237"/>
    </location>
    <ligand>
        <name>acetyl-CoA</name>
        <dbReference type="ChEBI" id="CHEBI:57288"/>
        <label>2</label>
    </ligand>
</feature>
<feature type="binding site" evidence="4">
    <location>
        <begin position="224"/>
        <end position="226"/>
    </location>
    <ligand>
        <name>acetyl-CoA</name>
        <dbReference type="ChEBI" id="CHEBI:57288"/>
        <label>2</label>
    </ligand>
</feature>
<dbReference type="GO" id="GO:0035447">
    <property type="term" value="F:mycothiol synthase activity"/>
    <property type="evidence" value="ECO:0007669"/>
    <property type="project" value="UniProtKB-UniRule"/>
</dbReference>
<evidence type="ECO:0000259" key="5">
    <source>
        <dbReference type="PROSITE" id="PS51186"/>
    </source>
</evidence>
<feature type="domain" description="N-acetyltransferase" evidence="5">
    <location>
        <begin position="147"/>
        <end position="289"/>
    </location>
</feature>
<evidence type="ECO:0000313" key="6">
    <source>
        <dbReference type="EMBL" id="TRY18602.1"/>
    </source>
</evidence>
<evidence type="ECO:0000256" key="1">
    <source>
        <dbReference type="ARBA" id="ARBA00022679"/>
    </source>
</evidence>
<name>A0A553K1M4_9ACTN</name>
<dbReference type="PANTHER" id="PTHR43877">
    <property type="entry name" value="AMINOALKYLPHOSPHONATE N-ACETYLTRANSFERASE-RELATED-RELATED"/>
    <property type="match status" value="1"/>
</dbReference>